<dbReference type="Proteomes" id="UP001530315">
    <property type="component" value="Unassembled WGS sequence"/>
</dbReference>
<dbReference type="InterPro" id="IPR001270">
    <property type="entry name" value="ClpA/B"/>
</dbReference>
<gene>
    <name evidence="4" type="ORF">ACHAW5_005499</name>
</gene>
<dbReference type="Gene3D" id="3.40.50.300">
    <property type="entry name" value="P-loop containing nucleotide triphosphate hydrolases"/>
    <property type="match status" value="1"/>
</dbReference>
<keyword evidence="1" id="KW-0175">Coiled coil</keyword>
<dbReference type="InterPro" id="IPR002035">
    <property type="entry name" value="VWF_A"/>
</dbReference>
<dbReference type="SUPFAM" id="SSF53300">
    <property type="entry name" value="vWA-like"/>
    <property type="match status" value="1"/>
</dbReference>
<dbReference type="PANTHER" id="PTHR32204:SF0">
    <property type="entry name" value="ATPASE RAVA"/>
    <property type="match status" value="1"/>
</dbReference>
<evidence type="ECO:0000259" key="3">
    <source>
        <dbReference type="PROSITE" id="PS50234"/>
    </source>
</evidence>
<dbReference type="PANTHER" id="PTHR32204">
    <property type="entry name" value="ATPASE RAVA"/>
    <property type="match status" value="1"/>
</dbReference>
<feature type="coiled-coil region" evidence="1">
    <location>
        <begin position="1131"/>
        <end position="1158"/>
    </location>
</feature>
<dbReference type="InterPro" id="IPR045427">
    <property type="entry name" value="MoxR"/>
</dbReference>
<sequence>MAYTPSSRPLVCSSHRRLSTVVDVSYPWPSGDELGQNFGGDGRPLRGGRRKKRWPQGAQSFFASPRQMLFAAAFIIPFNSFSLSLQWSTPLTTKFLARHKPFPRCRSLRASAVPDAETSSLQISNRLDPLLTSFLLRSVRSTDESAYQEINSDGRHSHFTFLDATNAMVGLQIWESAMRKARLPLIEDFSKAQTWPDEPLFSQVYMILSEMGMSRLVRRHPKILTSVLLALAKVVIEFTKIQRTGKLVIPDDVTDHEEYELESEDLDDTSDFEYEPLSTDELAKLAISVANGLKQEWNAVVQGVAQLDRMFGFDHGLLDLQGGEGFGLQDGIWRHNGWKPMPDLQRRISSMPELHDLLAQLGRRPSAEGRDNRRFKPRKRSYSSDDMSGVELDPLDPTSVTGLTRSGSLTYMLPSEAILLRSSIRSLRWLFLAKFAESKLLSYELSGWADIPTLPLRHARRSKQLPSAAGGPLVICLDTSHSMSGMRENLSKAVVLASVTAAHKQGRECRIVSFSSASNSVECGNISCDADGVRRLLEFLSYSFGGGTDVTGALKHVMDVLENDLISSDILLVSDGELPNPPVSNSILAKLEMLKRQTGLEIHGLLIGKRESESLKMLCSEVHNFLGSYDRINEVTSSFTGLRRRSTTALSLLSSKRNIDPFRSPSHVMRTSRQYSGMPLSAMSQSSDDETDSRNNSHMKLRKRVNGAKTKRQRFHDDDDDWDLGEDESLNGKRGRSNNANEGFHAQKKNADKSEFVQRVEEALELIQDIASKEVENSNLAMPEPEIGWSKSKVISDTIHYVERDLVERDLEARLVVLGMISKEHVLFIGPPGTSKSEIGRRLSHLCGGPFFQRLFTRFTTPEEIFGPLSLRALENDEYVRCIEGFLPTATVAFLDEIFKANSAILNSLLTILNERKFDNGAGSRVSCPLKCVIGASNELPDSEELDALLDRFLLRSYVTSVSDDGLMAILSAKSPTIIPDVDLSISDKLEEAIAEIANALKDVTIDQGICILMRDLRTFLRDELNIYVSDRRLVKASNLLKVSAASHGRTRVDFVDCLLLKHVLWKYPEHRDPIRQWLFDNMTPGTADDLVEQTQFLLRGLGSESLELVKKTMGDTTGDAGARPSDLAAIKSILNELKEIEKLLWQTNKELERHRKLLEALPSHLWTSSDEAQSAKQHLSPLAEEESIAVNQALVDVISLKLALSPTLSDEVRSPTIQALTNQNIDETTFTDEELQLSLKDAKRKYQGVILRKWKSARKELM</sequence>
<keyword evidence="5" id="KW-1185">Reference proteome</keyword>
<dbReference type="PRINTS" id="PR00300">
    <property type="entry name" value="CLPPROTEASEA"/>
</dbReference>
<dbReference type="Pfam" id="PF17868">
    <property type="entry name" value="AAA_lid_8"/>
    <property type="match status" value="1"/>
</dbReference>
<dbReference type="PROSITE" id="PS50234">
    <property type="entry name" value="VWFA"/>
    <property type="match status" value="1"/>
</dbReference>
<evidence type="ECO:0000313" key="4">
    <source>
        <dbReference type="EMBL" id="KAL3763232.1"/>
    </source>
</evidence>
<protein>
    <recommendedName>
        <fullName evidence="3">VWFA domain-containing protein</fullName>
    </recommendedName>
</protein>
<evidence type="ECO:0000313" key="5">
    <source>
        <dbReference type="Proteomes" id="UP001530315"/>
    </source>
</evidence>
<evidence type="ECO:0000256" key="2">
    <source>
        <dbReference type="SAM" id="MobiDB-lite"/>
    </source>
</evidence>
<feature type="compositionally biased region" description="Acidic residues" evidence="2">
    <location>
        <begin position="718"/>
        <end position="729"/>
    </location>
</feature>
<dbReference type="InterPro" id="IPR041538">
    <property type="entry name" value="RavA-like_AAA_lid"/>
</dbReference>
<evidence type="ECO:0000256" key="1">
    <source>
        <dbReference type="SAM" id="Coils"/>
    </source>
</evidence>
<dbReference type="Pfam" id="PF20030">
    <property type="entry name" value="bpMoxR"/>
    <property type="match status" value="1"/>
</dbReference>
<comment type="caution">
    <text evidence="4">The sequence shown here is derived from an EMBL/GenBank/DDBJ whole genome shotgun (WGS) entry which is preliminary data.</text>
</comment>
<feature type="domain" description="VWFA" evidence="3">
    <location>
        <begin position="472"/>
        <end position="650"/>
    </location>
</feature>
<feature type="compositionally biased region" description="Basic residues" evidence="2">
    <location>
        <begin position="697"/>
        <end position="714"/>
    </location>
</feature>
<dbReference type="SMART" id="SM00327">
    <property type="entry name" value="VWA"/>
    <property type="match status" value="1"/>
</dbReference>
<accession>A0ABD3MI36</accession>
<dbReference type="Gene3D" id="3.40.50.410">
    <property type="entry name" value="von Willebrand factor, type A domain"/>
    <property type="match status" value="1"/>
</dbReference>
<name>A0ABD3MI36_9STRA</name>
<dbReference type="CDD" id="cd00009">
    <property type="entry name" value="AAA"/>
    <property type="match status" value="1"/>
</dbReference>
<dbReference type="EMBL" id="JALLAZ020001806">
    <property type="protein sequence ID" value="KAL3763232.1"/>
    <property type="molecule type" value="Genomic_DNA"/>
</dbReference>
<dbReference type="InterPro" id="IPR036465">
    <property type="entry name" value="vWFA_dom_sf"/>
</dbReference>
<reference evidence="4 5" key="1">
    <citation type="submission" date="2024-10" db="EMBL/GenBank/DDBJ databases">
        <title>Updated reference genomes for cyclostephanoid diatoms.</title>
        <authorList>
            <person name="Roberts W.R."/>
            <person name="Alverson A.J."/>
        </authorList>
    </citation>
    <scope>NUCLEOTIDE SEQUENCE [LARGE SCALE GENOMIC DNA]</scope>
    <source>
        <strain evidence="4 5">AJA276-08</strain>
    </source>
</reference>
<dbReference type="AlphaFoldDB" id="A0ABD3MI36"/>
<proteinExistence type="predicted"/>
<organism evidence="4 5">
    <name type="scientific">Stephanodiscus triporus</name>
    <dbReference type="NCBI Taxonomy" id="2934178"/>
    <lineage>
        <taxon>Eukaryota</taxon>
        <taxon>Sar</taxon>
        <taxon>Stramenopiles</taxon>
        <taxon>Ochrophyta</taxon>
        <taxon>Bacillariophyta</taxon>
        <taxon>Coscinodiscophyceae</taxon>
        <taxon>Thalassiosirophycidae</taxon>
        <taxon>Stephanodiscales</taxon>
        <taxon>Stephanodiscaceae</taxon>
        <taxon>Stephanodiscus</taxon>
    </lineage>
</organism>
<feature type="compositionally biased region" description="Basic and acidic residues" evidence="2">
    <location>
        <begin position="365"/>
        <end position="374"/>
    </location>
</feature>
<dbReference type="InterPro" id="IPR050513">
    <property type="entry name" value="RavA_ATPases"/>
</dbReference>
<dbReference type="Pfam" id="PF13519">
    <property type="entry name" value="VWA_2"/>
    <property type="match status" value="1"/>
</dbReference>
<dbReference type="SUPFAM" id="SSF52540">
    <property type="entry name" value="P-loop containing nucleoside triphosphate hydrolases"/>
    <property type="match status" value="1"/>
</dbReference>
<feature type="region of interest" description="Disordered" evidence="2">
    <location>
        <begin position="363"/>
        <end position="395"/>
    </location>
</feature>
<feature type="region of interest" description="Disordered" evidence="2">
    <location>
        <begin position="661"/>
        <end position="752"/>
    </location>
</feature>
<dbReference type="InterPro" id="IPR027417">
    <property type="entry name" value="P-loop_NTPase"/>
</dbReference>